<dbReference type="RefSeq" id="WP_338448919.1">
    <property type="nucleotide sequence ID" value="NZ_CP137640.1"/>
</dbReference>
<evidence type="ECO:0000313" key="2">
    <source>
        <dbReference type="EMBL" id="WVX79988.1"/>
    </source>
</evidence>
<accession>A0ABZ2CAC2</accession>
<proteinExistence type="predicted"/>
<gene>
    <name evidence="2" type="ORF">R4Z09_22270</name>
</gene>
<dbReference type="Proteomes" id="UP001357223">
    <property type="component" value="Chromosome"/>
</dbReference>
<protein>
    <submittedName>
        <fullName evidence="2">Uncharacterized protein</fullName>
    </submittedName>
</protein>
<feature type="compositionally biased region" description="Polar residues" evidence="1">
    <location>
        <begin position="28"/>
        <end position="39"/>
    </location>
</feature>
<keyword evidence="3" id="KW-1185">Reference proteome</keyword>
<organism evidence="2 3">
    <name type="scientific">Niallia oryzisoli</name>
    <dbReference type="NCBI Taxonomy" id="1737571"/>
    <lineage>
        <taxon>Bacteria</taxon>
        <taxon>Bacillati</taxon>
        <taxon>Bacillota</taxon>
        <taxon>Bacilli</taxon>
        <taxon>Bacillales</taxon>
        <taxon>Bacillaceae</taxon>
        <taxon>Niallia</taxon>
    </lineage>
</organism>
<sequence>MFLSLLLIFVFAGCNAKEQQSKSENKGNETAVTDISLQQRQPPQMKAVNKITNML</sequence>
<dbReference type="EMBL" id="CP137640">
    <property type="protein sequence ID" value="WVX79988.1"/>
    <property type="molecule type" value="Genomic_DNA"/>
</dbReference>
<evidence type="ECO:0000313" key="3">
    <source>
        <dbReference type="Proteomes" id="UP001357223"/>
    </source>
</evidence>
<reference evidence="2 3" key="1">
    <citation type="submission" date="2023-10" db="EMBL/GenBank/DDBJ databases">
        <title>Niallia locisalis sp.nov. isolated from a salt pond sample.</title>
        <authorList>
            <person name="Li X.-J."/>
            <person name="Dong L."/>
        </authorList>
    </citation>
    <scope>NUCLEOTIDE SEQUENCE [LARGE SCALE GENOMIC DNA]</scope>
    <source>
        <strain evidence="2 3">DSM 29761</strain>
    </source>
</reference>
<feature type="region of interest" description="Disordered" evidence="1">
    <location>
        <begin position="19"/>
        <end position="39"/>
    </location>
</feature>
<evidence type="ECO:0000256" key="1">
    <source>
        <dbReference type="SAM" id="MobiDB-lite"/>
    </source>
</evidence>
<name>A0ABZ2CAC2_9BACI</name>